<dbReference type="Proteomes" id="UP000267128">
    <property type="component" value="Unassembled WGS sequence"/>
</dbReference>
<gene>
    <name evidence="2" type="ORF">EFK50_20660</name>
</gene>
<accession>A0A3N0CB97</accession>
<feature type="transmembrane region" description="Helical" evidence="1">
    <location>
        <begin position="95"/>
        <end position="113"/>
    </location>
</feature>
<comment type="caution">
    <text evidence="2">The sequence shown here is derived from an EMBL/GenBank/DDBJ whole genome shotgun (WGS) entry which is preliminary data.</text>
</comment>
<evidence type="ECO:0000256" key="1">
    <source>
        <dbReference type="SAM" id="Phobius"/>
    </source>
</evidence>
<keyword evidence="1" id="KW-0472">Membrane</keyword>
<dbReference type="OrthoDB" id="3213933at2"/>
<proteinExistence type="predicted"/>
<dbReference type="AlphaFoldDB" id="A0A3N0CB97"/>
<keyword evidence="1" id="KW-0812">Transmembrane</keyword>
<keyword evidence="3" id="KW-1185">Reference proteome</keyword>
<sequence>MDAGHLSSLALMLSGAAGIAIPGRVSDALDLTAGTARGVAETRAGLGGTYAALGAFALLSESAGAQRAVGATWLGAGVVRIASLRIDRPRTDGAYWAYLVAELGLGTAALVAARKRL</sequence>
<protein>
    <recommendedName>
        <fullName evidence="4">DUF4345 domain-containing protein</fullName>
    </recommendedName>
</protein>
<evidence type="ECO:0008006" key="4">
    <source>
        <dbReference type="Google" id="ProtNLM"/>
    </source>
</evidence>
<organism evidence="2 3">
    <name type="scientific">Nocardioides marmoriginsengisoli</name>
    <dbReference type="NCBI Taxonomy" id="661483"/>
    <lineage>
        <taxon>Bacteria</taxon>
        <taxon>Bacillati</taxon>
        <taxon>Actinomycetota</taxon>
        <taxon>Actinomycetes</taxon>
        <taxon>Propionibacteriales</taxon>
        <taxon>Nocardioidaceae</taxon>
        <taxon>Nocardioides</taxon>
    </lineage>
</organism>
<evidence type="ECO:0000313" key="2">
    <source>
        <dbReference type="EMBL" id="RNL60720.1"/>
    </source>
</evidence>
<dbReference type="RefSeq" id="WP_123229472.1">
    <property type="nucleotide sequence ID" value="NZ_RJSE01000009.1"/>
</dbReference>
<reference evidence="2 3" key="1">
    <citation type="submission" date="2018-11" db="EMBL/GenBank/DDBJ databases">
        <authorList>
            <person name="Li F."/>
        </authorList>
    </citation>
    <scope>NUCLEOTIDE SEQUENCE [LARGE SCALE GENOMIC DNA]</scope>
    <source>
        <strain evidence="2 3">Gsoil 097</strain>
    </source>
</reference>
<evidence type="ECO:0000313" key="3">
    <source>
        <dbReference type="Proteomes" id="UP000267128"/>
    </source>
</evidence>
<name>A0A3N0CB97_9ACTN</name>
<dbReference type="EMBL" id="RJSE01000009">
    <property type="protein sequence ID" value="RNL60720.1"/>
    <property type="molecule type" value="Genomic_DNA"/>
</dbReference>
<keyword evidence="1" id="KW-1133">Transmembrane helix</keyword>